<sequence length="157" mass="18301">LQSSRDHLIELTVTRKNLDAFPQDPDGERERMKEIMAIIRRHILRCKSLRIHVVYTSSLPRVLNDFPDPAPDLISLSLEVAVPEIFHGLLDNAPIVTEFQLPWLQYLDIDAWNFVDLHRNALWWTEDLLNTRHLSYLTVALLLSQSYAPCTRDPRSF</sequence>
<reference evidence="1" key="2">
    <citation type="submission" date="2021-10" db="EMBL/GenBank/DDBJ databases">
        <title>Phylogenomics reveals ancestral predisposition of the termite-cultivated fungus Termitomyces towards a domesticated lifestyle.</title>
        <authorList>
            <person name="Auxier B."/>
            <person name="Grum-Grzhimaylo A."/>
            <person name="Cardenas M.E."/>
            <person name="Lodge J.D."/>
            <person name="Laessoe T."/>
            <person name="Pedersen O."/>
            <person name="Smith M.E."/>
            <person name="Kuyper T.W."/>
            <person name="Franco-Molano E.A."/>
            <person name="Baroni T.J."/>
            <person name="Aanen D.K."/>
        </authorList>
    </citation>
    <scope>NUCLEOTIDE SEQUENCE</scope>
    <source>
        <strain evidence="1">AP01</strain>
        <tissue evidence="1">Mycelium</tissue>
    </source>
</reference>
<gene>
    <name evidence="1" type="ORF">DXG03_004450</name>
</gene>
<keyword evidence="2" id="KW-1185">Reference proteome</keyword>
<dbReference type="EMBL" id="JABCKV010002678">
    <property type="protein sequence ID" value="KAG5637378.1"/>
    <property type="molecule type" value="Genomic_DNA"/>
</dbReference>
<proteinExistence type="predicted"/>
<evidence type="ECO:0000313" key="2">
    <source>
        <dbReference type="Proteomes" id="UP000775547"/>
    </source>
</evidence>
<protein>
    <submittedName>
        <fullName evidence="1">Uncharacterized protein</fullName>
    </submittedName>
</protein>
<dbReference type="OrthoDB" id="3001771at2759"/>
<dbReference type="AlphaFoldDB" id="A0A9P7K584"/>
<feature type="non-terminal residue" evidence="1">
    <location>
        <position position="1"/>
    </location>
</feature>
<comment type="caution">
    <text evidence="1">The sequence shown here is derived from an EMBL/GenBank/DDBJ whole genome shotgun (WGS) entry which is preliminary data.</text>
</comment>
<organism evidence="1 2">
    <name type="scientific">Asterophora parasitica</name>
    <dbReference type="NCBI Taxonomy" id="117018"/>
    <lineage>
        <taxon>Eukaryota</taxon>
        <taxon>Fungi</taxon>
        <taxon>Dikarya</taxon>
        <taxon>Basidiomycota</taxon>
        <taxon>Agaricomycotina</taxon>
        <taxon>Agaricomycetes</taxon>
        <taxon>Agaricomycetidae</taxon>
        <taxon>Agaricales</taxon>
        <taxon>Tricholomatineae</taxon>
        <taxon>Lyophyllaceae</taxon>
        <taxon>Asterophora</taxon>
    </lineage>
</organism>
<accession>A0A9P7K584</accession>
<evidence type="ECO:0000313" key="1">
    <source>
        <dbReference type="EMBL" id="KAG5637378.1"/>
    </source>
</evidence>
<reference evidence="1" key="1">
    <citation type="submission" date="2020-07" db="EMBL/GenBank/DDBJ databases">
        <authorList>
            <person name="Nieuwenhuis M."/>
            <person name="Van De Peppel L.J.J."/>
        </authorList>
    </citation>
    <scope>NUCLEOTIDE SEQUENCE</scope>
    <source>
        <strain evidence="1">AP01</strain>
        <tissue evidence="1">Mycelium</tissue>
    </source>
</reference>
<name>A0A9P7K584_9AGAR</name>
<dbReference type="Proteomes" id="UP000775547">
    <property type="component" value="Unassembled WGS sequence"/>
</dbReference>